<keyword evidence="3" id="KW-1185">Reference proteome</keyword>
<proteinExistence type="predicted"/>
<reference evidence="2 3" key="1">
    <citation type="journal article" date="2018" name="Nat. Ecol. Evol.">
        <title>Pezizomycetes genomes reveal the molecular basis of ectomycorrhizal truffle lifestyle.</title>
        <authorList>
            <person name="Murat C."/>
            <person name="Payen T."/>
            <person name="Noel B."/>
            <person name="Kuo A."/>
            <person name="Morin E."/>
            <person name="Chen J."/>
            <person name="Kohler A."/>
            <person name="Krizsan K."/>
            <person name="Balestrini R."/>
            <person name="Da Silva C."/>
            <person name="Montanini B."/>
            <person name="Hainaut M."/>
            <person name="Levati E."/>
            <person name="Barry K.W."/>
            <person name="Belfiori B."/>
            <person name="Cichocki N."/>
            <person name="Clum A."/>
            <person name="Dockter R.B."/>
            <person name="Fauchery L."/>
            <person name="Guy J."/>
            <person name="Iotti M."/>
            <person name="Le Tacon F."/>
            <person name="Lindquist E.A."/>
            <person name="Lipzen A."/>
            <person name="Malagnac F."/>
            <person name="Mello A."/>
            <person name="Molinier V."/>
            <person name="Miyauchi S."/>
            <person name="Poulain J."/>
            <person name="Riccioni C."/>
            <person name="Rubini A."/>
            <person name="Sitrit Y."/>
            <person name="Splivallo R."/>
            <person name="Traeger S."/>
            <person name="Wang M."/>
            <person name="Zifcakova L."/>
            <person name="Wipf D."/>
            <person name="Zambonelli A."/>
            <person name="Paolocci F."/>
            <person name="Nowrousian M."/>
            <person name="Ottonello S."/>
            <person name="Baldrian P."/>
            <person name="Spatafora J.W."/>
            <person name="Henrissat B."/>
            <person name="Nagy L.G."/>
            <person name="Aury J.M."/>
            <person name="Wincker P."/>
            <person name="Grigoriev I.V."/>
            <person name="Bonfante P."/>
            <person name="Martin F.M."/>
        </authorList>
    </citation>
    <scope>NUCLEOTIDE SEQUENCE [LARGE SCALE GENOMIC DNA]</scope>
    <source>
        <strain evidence="2 3">ATCC MYA-4762</strain>
    </source>
</reference>
<feature type="region of interest" description="Disordered" evidence="1">
    <location>
        <begin position="90"/>
        <end position="112"/>
    </location>
</feature>
<evidence type="ECO:0000256" key="1">
    <source>
        <dbReference type="SAM" id="MobiDB-lite"/>
    </source>
</evidence>
<evidence type="ECO:0000313" key="3">
    <source>
        <dbReference type="Proteomes" id="UP000267821"/>
    </source>
</evidence>
<organism evidence="2 3">
    <name type="scientific">Terfezia boudieri ATCC MYA-4762</name>
    <dbReference type="NCBI Taxonomy" id="1051890"/>
    <lineage>
        <taxon>Eukaryota</taxon>
        <taxon>Fungi</taxon>
        <taxon>Dikarya</taxon>
        <taxon>Ascomycota</taxon>
        <taxon>Pezizomycotina</taxon>
        <taxon>Pezizomycetes</taxon>
        <taxon>Pezizales</taxon>
        <taxon>Pezizaceae</taxon>
        <taxon>Terfezia</taxon>
    </lineage>
</organism>
<accession>A0A3N4M8J4</accession>
<feature type="compositionally biased region" description="Basic and acidic residues" evidence="1">
    <location>
        <begin position="188"/>
        <end position="198"/>
    </location>
</feature>
<dbReference type="EMBL" id="ML121535">
    <property type="protein sequence ID" value="RPB26225.1"/>
    <property type="molecule type" value="Genomic_DNA"/>
</dbReference>
<feature type="region of interest" description="Disordered" evidence="1">
    <location>
        <begin position="187"/>
        <end position="222"/>
    </location>
</feature>
<feature type="compositionally biased region" description="Acidic residues" evidence="1">
    <location>
        <begin position="199"/>
        <end position="209"/>
    </location>
</feature>
<dbReference type="OrthoDB" id="5323513at2759"/>
<feature type="compositionally biased region" description="Basic and acidic residues" evidence="1">
    <location>
        <begin position="327"/>
        <end position="342"/>
    </location>
</feature>
<feature type="compositionally biased region" description="Polar residues" evidence="1">
    <location>
        <begin position="300"/>
        <end position="313"/>
    </location>
</feature>
<sequence>MSAINVQTNHCERLRSPKLVLRSTNRAQGYPKGGYREPIHIRRHRADPKTLCPESEHDDYGHQHRISLSTMKGRLVPRSTRCDSEYDCDYGTPSNNSSSRSPGIIYQDSCSSSSSSSVAGGVDIFEVSPSRPGFVMSPGVSPGHAMHHTEQQGYFSATPSRQNSPYNTLRSGVRYLPVHSQVEAWSEELDRGDEVDLDHSEEEDENENELGDRNPDYWAEEGDTRYSDPGYACAGQQSQHYRYQNNAPVASGPAPPRKTTTPTGTIRVNGEIVNAALPKRRTPAPPGPTPQSAFFGFNPTPRSQRAPSSTGTGTVLRRGLHRHQQRRHSEGDTDGHIHGPTQDECRQCNGEGCVRSLAVKEFMRKRDQEGRMAGHPDTWGPSVRDLMRYHG</sequence>
<evidence type="ECO:0000313" key="2">
    <source>
        <dbReference type="EMBL" id="RPB26225.1"/>
    </source>
</evidence>
<dbReference type="AlphaFoldDB" id="A0A3N4M8J4"/>
<gene>
    <name evidence="2" type="ORF">L211DRAFT_847381</name>
</gene>
<feature type="region of interest" description="Disordered" evidence="1">
    <location>
        <begin position="298"/>
        <end position="342"/>
    </location>
</feature>
<name>A0A3N4M8J4_9PEZI</name>
<dbReference type="InParanoid" id="A0A3N4M8J4"/>
<dbReference type="Proteomes" id="UP000267821">
    <property type="component" value="Unassembled WGS sequence"/>
</dbReference>
<feature type="compositionally biased region" description="Polar residues" evidence="1">
    <location>
        <begin position="92"/>
        <end position="101"/>
    </location>
</feature>
<protein>
    <submittedName>
        <fullName evidence="2">Uncharacterized protein</fullName>
    </submittedName>
</protein>